<feature type="short sequence motif" description="Histidine triad motif" evidence="2 3">
    <location>
        <begin position="97"/>
        <end position="101"/>
    </location>
</feature>
<dbReference type="CDD" id="cd01276">
    <property type="entry name" value="PKCI_related"/>
    <property type="match status" value="1"/>
</dbReference>
<reference evidence="5 6" key="1">
    <citation type="submission" date="2020-08" db="EMBL/GenBank/DDBJ databases">
        <title>Genomic Encyclopedia of Type Strains, Phase IV (KMG-IV): sequencing the most valuable type-strain genomes for metagenomic binning, comparative biology and taxonomic classification.</title>
        <authorList>
            <person name="Goeker M."/>
        </authorList>
    </citation>
    <scope>NUCLEOTIDE SEQUENCE [LARGE SCALE GENOMIC DNA]</scope>
    <source>
        <strain evidence="5 6">DSM 28570</strain>
    </source>
</reference>
<protein>
    <submittedName>
        <fullName evidence="5">Histidine triad (HIT) family protein</fullName>
    </submittedName>
</protein>
<dbReference type="EMBL" id="JACHEO010000007">
    <property type="protein sequence ID" value="MBB5347855.1"/>
    <property type="molecule type" value="Genomic_DNA"/>
</dbReference>
<keyword evidence="6" id="KW-1185">Reference proteome</keyword>
<dbReference type="SUPFAM" id="SSF54197">
    <property type="entry name" value="HIT-like"/>
    <property type="match status" value="1"/>
</dbReference>
<dbReference type="Pfam" id="PF01230">
    <property type="entry name" value="HIT"/>
    <property type="match status" value="1"/>
</dbReference>
<dbReference type="PRINTS" id="PR00332">
    <property type="entry name" value="HISTRIAD"/>
</dbReference>
<comment type="caution">
    <text evidence="5">The sequence shown here is derived from an EMBL/GenBank/DDBJ whole genome shotgun (WGS) entry which is preliminary data.</text>
</comment>
<evidence type="ECO:0000313" key="5">
    <source>
        <dbReference type="EMBL" id="MBB5347855.1"/>
    </source>
</evidence>
<dbReference type="Proteomes" id="UP000539642">
    <property type="component" value="Unassembled WGS sequence"/>
</dbReference>
<dbReference type="AlphaFoldDB" id="A0A840UQD1"/>
<dbReference type="InterPro" id="IPR011146">
    <property type="entry name" value="HIT-like"/>
</dbReference>
<evidence type="ECO:0000256" key="2">
    <source>
        <dbReference type="PIRSR" id="PIRSR601310-3"/>
    </source>
</evidence>
<name>A0A840UQD1_9BACT</name>
<sequence>MTDCLFCKIAAGKIPAEIVYEDDDLVAFRDIAPVAPQHILIIPKKHITGPSSIAAEDEQLIGKMMRVAGTVAADNGIGNAFRLVLSNGADAGQLVFHIHMHIIGGRPLHWPPG</sequence>
<evidence type="ECO:0000313" key="6">
    <source>
        <dbReference type="Proteomes" id="UP000539642"/>
    </source>
</evidence>
<accession>A0A840UQD1</accession>
<gene>
    <name evidence="5" type="ORF">HNQ81_001584</name>
</gene>
<dbReference type="PANTHER" id="PTHR23089">
    <property type="entry name" value="HISTIDINE TRIAD HIT PROTEIN"/>
    <property type="match status" value="1"/>
</dbReference>
<evidence type="ECO:0000256" key="1">
    <source>
        <dbReference type="PIRSR" id="PIRSR601310-1"/>
    </source>
</evidence>
<evidence type="ECO:0000256" key="3">
    <source>
        <dbReference type="PROSITE-ProRule" id="PRU00464"/>
    </source>
</evidence>
<evidence type="ECO:0000259" key="4">
    <source>
        <dbReference type="PROSITE" id="PS51084"/>
    </source>
</evidence>
<organism evidence="5 6">
    <name type="scientific">Desulfoprunum benzoelyticum</name>
    <dbReference type="NCBI Taxonomy" id="1506996"/>
    <lineage>
        <taxon>Bacteria</taxon>
        <taxon>Pseudomonadati</taxon>
        <taxon>Thermodesulfobacteriota</taxon>
        <taxon>Desulfobulbia</taxon>
        <taxon>Desulfobulbales</taxon>
        <taxon>Desulfobulbaceae</taxon>
        <taxon>Desulfoprunum</taxon>
    </lineage>
</organism>
<dbReference type="InterPro" id="IPR036265">
    <property type="entry name" value="HIT-like_sf"/>
</dbReference>
<dbReference type="PROSITE" id="PS51084">
    <property type="entry name" value="HIT_2"/>
    <property type="match status" value="1"/>
</dbReference>
<feature type="active site" description="Tele-AMP-histidine intermediate" evidence="1">
    <location>
        <position position="99"/>
    </location>
</feature>
<dbReference type="Gene3D" id="3.30.428.10">
    <property type="entry name" value="HIT-like"/>
    <property type="match status" value="1"/>
</dbReference>
<proteinExistence type="predicted"/>
<dbReference type="GO" id="GO:0003824">
    <property type="term" value="F:catalytic activity"/>
    <property type="evidence" value="ECO:0007669"/>
    <property type="project" value="InterPro"/>
</dbReference>
<feature type="domain" description="HIT" evidence="4">
    <location>
        <begin position="5"/>
        <end position="113"/>
    </location>
</feature>
<dbReference type="InterPro" id="IPR001310">
    <property type="entry name" value="Histidine_triad_HIT"/>
</dbReference>